<evidence type="ECO:0000313" key="2">
    <source>
        <dbReference type="EMBL" id="VVN36038.1"/>
    </source>
</evidence>
<reference evidence="1 3" key="2">
    <citation type="submission" date="2024-03" db="EMBL/GenBank/DDBJ databases">
        <authorList>
            <person name="Alaster D. Moffat"/>
            <person name="Govind Chandra"/>
            <person name="Andrew W. Truman"/>
        </authorList>
    </citation>
    <scope>NUCLEOTIDE SEQUENCE [LARGE SCALE GENOMIC DNA]</scope>
    <source>
        <strain evidence="1">PS652</strain>
    </source>
</reference>
<sequence>MFCLVALQITVHVMERALDFYVKLFLRVRAVLEAASAEARNLVYLWGLKTTDIDRLFK</sequence>
<organism evidence="2">
    <name type="scientific">Pseudomonas fluorescens</name>
    <dbReference type="NCBI Taxonomy" id="294"/>
    <lineage>
        <taxon>Bacteria</taxon>
        <taxon>Pseudomonadati</taxon>
        <taxon>Pseudomonadota</taxon>
        <taxon>Gammaproteobacteria</taxon>
        <taxon>Pseudomonadales</taxon>
        <taxon>Pseudomonadaceae</taxon>
        <taxon>Pseudomonas</taxon>
    </lineage>
</organism>
<evidence type="ECO:0000313" key="1">
    <source>
        <dbReference type="EMBL" id="CAK9890082.1"/>
    </source>
</evidence>
<reference evidence="2" key="1">
    <citation type="submission" date="2019-09" db="EMBL/GenBank/DDBJ databases">
        <authorList>
            <person name="Chandra G."/>
            <person name="Truman W A."/>
        </authorList>
    </citation>
    <scope>NUCLEOTIDE SEQUENCE [LARGE SCALE GENOMIC DNA]</scope>
    <source>
        <strain evidence="2">PS652</strain>
    </source>
</reference>
<dbReference type="EMBL" id="CABVHG010000047">
    <property type="protein sequence ID" value="VVN36038.1"/>
    <property type="molecule type" value="Genomic_DNA"/>
</dbReference>
<name>A0A5E6X410_PSEFL</name>
<proteinExistence type="predicted"/>
<dbReference type="EMBL" id="OZ024668">
    <property type="protein sequence ID" value="CAK9890082.1"/>
    <property type="molecule type" value="Genomic_DNA"/>
</dbReference>
<dbReference type="Proteomes" id="UP000326595">
    <property type="component" value="Chromosome"/>
</dbReference>
<dbReference type="AlphaFoldDB" id="A0A5E6X410"/>
<accession>A0A5E6X410</accession>
<protein>
    <submittedName>
        <fullName evidence="2">Uncharacterized protein</fullName>
    </submittedName>
</protein>
<evidence type="ECO:0000313" key="3">
    <source>
        <dbReference type="Proteomes" id="UP000326595"/>
    </source>
</evidence>
<gene>
    <name evidence="1" type="ORF">PS652_02915</name>
    <name evidence="2" type="ORF">PS652_05124</name>
</gene>